<keyword evidence="8" id="KW-0472">Membrane</keyword>
<dbReference type="SMART" id="SM00175">
    <property type="entry name" value="RAB"/>
    <property type="match status" value="1"/>
</dbReference>
<accession>A0A8C4ZE15</accession>
<evidence type="ECO:0000256" key="10">
    <source>
        <dbReference type="ARBA" id="ARBA00023289"/>
    </source>
</evidence>
<keyword evidence="7" id="KW-0342">GTP-binding</keyword>
<dbReference type="Ensembl" id="ENSGMOT00000012295.2">
    <property type="protein sequence ID" value="ENSGMOP00000011973.2"/>
    <property type="gene ID" value="ENSGMOG00000011197.2"/>
</dbReference>
<reference evidence="13" key="2">
    <citation type="submission" date="2025-09" db="UniProtKB">
        <authorList>
            <consortium name="Ensembl"/>
        </authorList>
    </citation>
    <scope>IDENTIFICATION</scope>
</reference>
<sequence length="249" mass="27933">MKQTQSGLKLSPTPEMDPTQSVKCKIVVVGDSQCGKTALLHVFAKDCFPEAFMCIWNYVPTVFENYTASFEIDTQRIELSLWDTSGSPYYDNVRPLSYPDSDAVLICFDISRPETLDSVLKKWRGEIQEFCPNTKILLVGCKSDLRTDLTTLVELSNHRQTPVSYDQGSNMAKQLSAPYIECSSLQSENSVRDIFHVATLACVSKNNKNVKRSKSSRATKRISHMPSRPDLTAVATDLRKDKAKSCTLM</sequence>
<evidence type="ECO:0000313" key="14">
    <source>
        <dbReference type="Proteomes" id="UP000694546"/>
    </source>
</evidence>
<dbReference type="Gene3D" id="3.40.50.300">
    <property type="entry name" value="P-loop containing nucleotide triphosphate hydrolases"/>
    <property type="match status" value="1"/>
</dbReference>
<dbReference type="InterPro" id="IPR003578">
    <property type="entry name" value="Small_GTPase_Rho"/>
</dbReference>
<dbReference type="AlphaFoldDB" id="A0A8C4ZE15"/>
<dbReference type="CDD" id="cd04172">
    <property type="entry name" value="Rnd3_RhoE_Rho8"/>
    <property type="match status" value="1"/>
</dbReference>
<evidence type="ECO:0000256" key="7">
    <source>
        <dbReference type="ARBA" id="ARBA00023134"/>
    </source>
</evidence>
<evidence type="ECO:0000256" key="5">
    <source>
        <dbReference type="ARBA" id="ARBA00022481"/>
    </source>
</evidence>
<evidence type="ECO:0000256" key="2">
    <source>
        <dbReference type="ARBA" id="ARBA00004308"/>
    </source>
</evidence>
<gene>
    <name evidence="13" type="primary">RND3</name>
</gene>
<keyword evidence="5" id="KW-0488">Methylation</keyword>
<evidence type="ECO:0000256" key="9">
    <source>
        <dbReference type="ARBA" id="ARBA00023288"/>
    </source>
</evidence>
<dbReference type="SUPFAM" id="SSF52540">
    <property type="entry name" value="P-loop containing nucleoside triphosphate hydrolases"/>
    <property type="match status" value="1"/>
</dbReference>
<comment type="function">
    <text evidence="1">Binds GTP but lacks intrinsic GTPase activity and is resistant to Rho-specific GTPase-activating proteins.</text>
</comment>
<dbReference type="PRINTS" id="PR00449">
    <property type="entry name" value="RASTRNSFRMNG"/>
</dbReference>
<evidence type="ECO:0000256" key="11">
    <source>
        <dbReference type="ARBA" id="ARBA00031352"/>
    </source>
</evidence>
<dbReference type="SMART" id="SM00173">
    <property type="entry name" value="RAS"/>
    <property type="match status" value="1"/>
</dbReference>
<keyword evidence="9" id="KW-0449">Lipoprotein</keyword>
<keyword evidence="14" id="KW-1185">Reference proteome</keyword>
<dbReference type="SMART" id="SM00174">
    <property type="entry name" value="RHO"/>
    <property type="match status" value="1"/>
</dbReference>
<dbReference type="GO" id="GO:0007264">
    <property type="term" value="P:small GTPase-mediated signal transduction"/>
    <property type="evidence" value="ECO:0007669"/>
    <property type="project" value="InterPro"/>
</dbReference>
<dbReference type="PANTHER" id="PTHR24072">
    <property type="entry name" value="RHO FAMILY GTPASE"/>
    <property type="match status" value="1"/>
</dbReference>
<dbReference type="GO" id="GO:0005525">
    <property type="term" value="F:GTP binding"/>
    <property type="evidence" value="ECO:0007669"/>
    <property type="project" value="UniProtKB-KW"/>
</dbReference>
<proteinExistence type="inferred from homology"/>
<evidence type="ECO:0000256" key="8">
    <source>
        <dbReference type="ARBA" id="ARBA00023136"/>
    </source>
</evidence>
<dbReference type="Proteomes" id="UP000694546">
    <property type="component" value="Chromosome 20"/>
</dbReference>
<dbReference type="GO" id="GO:0003924">
    <property type="term" value="F:GTPase activity"/>
    <property type="evidence" value="ECO:0007669"/>
    <property type="project" value="InterPro"/>
</dbReference>
<dbReference type="Pfam" id="PF00071">
    <property type="entry name" value="Ras"/>
    <property type="match status" value="1"/>
</dbReference>
<dbReference type="InterPro" id="IPR001806">
    <property type="entry name" value="Small_GTPase"/>
</dbReference>
<evidence type="ECO:0000256" key="4">
    <source>
        <dbReference type="ARBA" id="ARBA00018498"/>
    </source>
</evidence>
<dbReference type="InterPro" id="IPR027417">
    <property type="entry name" value="P-loop_NTPase"/>
</dbReference>
<comment type="subcellular location">
    <subcellularLocation>
        <location evidence="2">Endomembrane system</location>
    </subcellularLocation>
</comment>
<dbReference type="GeneTree" id="ENSGT00940000157541"/>
<keyword evidence="10" id="KW-0636">Prenylation</keyword>
<name>A0A8C4ZE15_GADMO</name>
<dbReference type="NCBIfam" id="TIGR00231">
    <property type="entry name" value="small_GTP"/>
    <property type="match status" value="1"/>
</dbReference>
<dbReference type="PROSITE" id="PS51420">
    <property type="entry name" value="RHO"/>
    <property type="match status" value="1"/>
</dbReference>
<evidence type="ECO:0000313" key="13">
    <source>
        <dbReference type="Ensembl" id="ENSGMOP00000011973.2"/>
    </source>
</evidence>
<reference evidence="13" key="1">
    <citation type="submission" date="2025-08" db="UniProtKB">
        <authorList>
            <consortium name="Ensembl"/>
        </authorList>
    </citation>
    <scope>IDENTIFICATION</scope>
</reference>
<organism evidence="13 14">
    <name type="scientific">Gadus morhua</name>
    <name type="common">Atlantic cod</name>
    <dbReference type="NCBI Taxonomy" id="8049"/>
    <lineage>
        <taxon>Eukaryota</taxon>
        <taxon>Metazoa</taxon>
        <taxon>Chordata</taxon>
        <taxon>Craniata</taxon>
        <taxon>Vertebrata</taxon>
        <taxon>Euteleostomi</taxon>
        <taxon>Actinopterygii</taxon>
        <taxon>Neopterygii</taxon>
        <taxon>Teleostei</taxon>
        <taxon>Neoteleostei</taxon>
        <taxon>Acanthomorphata</taxon>
        <taxon>Zeiogadaria</taxon>
        <taxon>Gadariae</taxon>
        <taxon>Gadiformes</taxon>
        <taxon>Gadoidei</taxon>
        <taxon>Gadidae</taxon>
        <taxon>Gadus</taxon>
    </lineage>
</organism>
<dbReference type="InterPro" id="IPR005225">
    <property type="entry name" value="Small_GTP-bd"/>
</dbReference>
<evidence type="ECO:0000256" key="1">
    <source>
        <dbReference type="ARBA" id="ARBA00003614"/>
    </source>
</evidence>
<keyword evidence="6" id="KW-0547">Nucleotide-binding</keyword>
<protein>
    <recommendedName>
        <fullName evidence="4">Rho-related GTP-binding protein RhoE</fullName>
    </recommendedName>
    <alternativeName>
        <fullName evidence="11">Rho family GTPase 3</fullName>
    </alternativeName>
    <alternativeName>
        <fullName evidence="12">Rnd3</fullName>
    </alternativeName>
</protein>
<dbReference type="GO" id="GO:0012505">
    <property type="term" value="C:endomembrane system"/>
    <property type="evidence" value="ECO:0007669"/>
    <property type="project" value="UniProtKB-SubCell"/>
</dbReference>
<comment type="similarity">
    <text evidence="3">Belongs to the small GTPase superfamily. Rho family.</text>
</comment>
<evidence type="ECO:0000256" key="6">
    <source>
        <dbReference type="ARBA" id="ARBA00022741"/>
    </source>
</evidence>
<evidence type="ECO:0000256" key="3">
    <source>
        <dbReference type="ARBA" id="ARBA00010142"/>
    </source>
</evidence>
<dbReference type="PROSITE" id="PS51421">
    <property type="entry name" value="RAS"/>
    <property type="match status" value="1"/>
</dbReference>
<dbReference type="PROSITE" id="PS51419">
    <property type="entry name" value="RAB"/>
    <property type="match status" value="1"/>
</dbReference>
<dbReference type="InterPro" id="IPR041843">
    <property type="entry name" value="RhoE"/>
</dbReference>
<evidence type="ECO:0000256" key="12">
    <source>
        <dbReference type="ARBA" id="ARBA00032042"/>
    </source>
</evidence>